<dbReference type="Proteomes" id="UP001162060">
    <property type="component" value="Unassembled WGS sequence"/>
</dbReference>
<feature type="region of interest" description="Disordered" evidence="3">
    <location>
        <begin position="1"/>
        <end position="77"/>
    </location>
</feature>
<protein>
    <recommendedName>
        <fullName evidence="4">RED-like N-terminal domain-containing protein</fullName>
    </recommendedName>
</protein>
<evidence type="ECO:0000313" key="6">
    <source>
        <dbReference type="Proteomes" id="UP001162060"/>
    </source>
</evidence>
<dbReference type="EMBL" id="CAKLBY020000221">
    <property type="protein sequence ID" value="CAK7935343.1"/>
    <property type="molecule type" value="Genomic_DNA"/>
</dbReference>
<evidence type="ECO:0000256" key="2">
    <source>
        <dbReference type="ARBA" id="ARBA00023242"/>
    </source>
</evidence>
<feature type="compositionally biased region" description="Basic and acidic residues" evidence="3">
    <location>
        <begin position="276"/>
        <end position="288"/>
    </location>
</feature>
<evidence type="ECO:0000259" key="4">
    <source>
        <dbReference type="Pfam" id="PF07808"/>
    </source>
</evidence>
<feature type="compositionally biased region" description="Basic and acidic residues" evidence="3">
    <location>
        <begin position="371"/>
        <end position="387"/>
    </location>
</feature>
<feature type="compositionally biased region" description="Polar residues" evidence="3">
    <location>
        <begin position="11"/>
        <end position="22"/>
    </location>
</feature>
<comment type="caution">
    <text evidence="5">The sequence shown here is derived from an EMBL/GenBank/DDBJ whole genome shotgun (WGS) entry which is preliminary data.</text>
</comment>
<dbReference type="AlphaFoldDB" id="A0AAV1UNQ9"/>
<feature type="region of interest" description="Disordered" evidence="3">
    <location>
        <begin position="248"/>
        <end position="294"/>
    </location>
</feature>
<feature type="region of interest" description="Disordered" evidence="3">
    <location>
        <begin position="371"/>
        <end position="474"/>
    </location>
</feature>
<dbReference type="GO" id="GO:0005634">
    <property type="term" value="C:nucleus"/>
    <property type="evidence" value="ECO:0007669"/>
    <property type="project" value="UniProtKB-SubCell"/>
</dbReference>
<sequence>MNQDDFRQILASRTPQSGTQSYGGKRSLTEMDLMDMKKLLAKNGKKKSKKSMPAALSSGAEAKSPGQNSLYRDRAAERRIGSTGDMIDADAYRHIDAEQSKFLGGDMEHTHLVKGLDYALLAQLKREKQKLLAKKMKEEEIGSASGAKAGKESKAGGSVLTFKTRMGRRVYFQACQSIFTPTTPVKSDLFLPGRMYYIFPLSSTVENAGVPVSVQRSKKDCPEPNDTASGFVDESLIQRVKQVMINRKQGSQMRKRTKKTGAYDLPDEGVSGSTSVKEENDVEEKTAEGGDEAATIIDDEDDIFPGVGEYVPIDQRVDDHLATPSGEGMNGKLNYFENLSASITEKEGVARKKEEDAERSWKDAVKKAAEAQKKLERERVRKEKEAKMTGGADDYAEYQDIGVLGNSDEEDDQEIARRRKAAGITGSTDEADMKKKAHRKQQKQSSKFANDLGKVNKIMQEKPNVECNESDVLR</sequence>
<feature type="compositionally biased region" description="Basic residues" evidence="3">
    <location>
        <begin position="39"/>
        <end position="50"/>
    </location>
</feature>
<dbReference type="Pfam" id="PF07808">
    <property type="entry name" value="RED_N"/>
    <property type="match status" value="1"/>
</dbReference>
<evidence type="ECO:0000256" key="1">
    <source>
        <dbReference type="ARBA" id="ARBA00004123"/>
    </source>
</evidence>
<dbReference type="PANTHER" id="PTHR12765">
    <property type="entry name" value="RED PROTEIN IK FACTOR CYTOKINE IK"/>
    <property type="match status" value="1"/>
</dbReference>
<comment type="subcellular location">
    <subcellularLocation>
        <location evidence="1">Nucleus</location>
    </subcellularLocation>
</comment>
<evidence type="ECO:0000313" key="5">
    <source>
        <dbReference type="EMBL" id="CAK7935343.1"/>
    </source>
</evidence>
<gene>
    <name evidence="5" type="ORF">PM001_LOCUS20493</name>
</gene>
<proteinExistence type="predicted"/>
<evidence type="ECO:0000256" key="3">
    <source>
        <dbReference type="SAM" id="MobiDB-lite"/>
    </source>
</evidence>
<keyword evidence="2" id="KW-0539">Nucleus</keyword>
<organism evidence="5 6">
    <name type="scientific">Peronospora matthiolae</name>
    <dbReference type="NCBI Taxonomy" id="2874970"/>
    <lineage>
        <taxon>Eukaryota</taxon>
        <taxon>Sar</taxon>
        <taxon>Stramenopiles</taxon>
        <taxon>Oomycota</taxon>
        <taxon>Peronosporomycetes</taxon>
        <taxon>Peronosporales</taxon>
        <taxon>Peronosporaceae</taxon>
        <taxon>Peronospora</taxon>
    </lineage>
</organism>
<accession>A0AAV1UNQ9</accession>
<dbReference type="InterPro" id="IPR039896">
    <property type="entry name" value="Red-like"/>
</dbReference>
<feature type="domain" description="RED-like N-terminal" evidence="4">
    <location>
        <begin position="89"/>
        <end position="259"/>
    </location>
</feature>
<reference evidence="5" key="1">
    <citation type="submission" date="2024-01" db="EMBL/GenBank/DDBJ databases">
        <authorList>
            <person name="Webb A."/>
        </authorList>
    </citation>
    <scope>NUCLEOTIDE SEQUENCE</scope>
    <source>
        <strain evidence="5">Pm1</strain>
    </source>
</reference>
<name>A0AAV1UNQ9_9STRA</name>
<dbReference type="InterPro" id="IPR012916">
    <property type="entry name" value="RED_N"/>
</dbReference>